<organism evidence="2 3">
    <name type="scientific">Mucilaginibacter polytrichastri</name>
    <dbReference type="NCBI Taxonomy" id="1302689"/>
    <lineage>
        <taxon>Bacteria</taxon>
        <taxon>Pseudomonadati</taxon>
        <taxon>Bacteroidota</taxon>
        <taxon>Sphingobacteriia</taxon>
        <taxon>Sphingobacteriales</taxon>
        <taxon>Sphingobacteriaceae</taxon>
        <taxon>Mucilaginibacter</taxon>
    </lineage>
</organism>
<dbReference type="Proteomes" id="UP000186720">
    <property type="component" value="Unassembled WGS sequence"/>
</dbReference>
<dbReference type="STRING" id="1302689.RG47T_3353"/>
<dbReference type="Pfam" id="PF03767">
    <property type="entry name" value="Acid_phosphat_B"/>
    <property type="match status" value="1"/>
</dbReference>
<gene>
    <name evidence="2" type="ORF">RG47T_3353</name>
</gene>
<dbReference type="InterPro" id="IPR005519">
    <property type="entry name" value="Acid_phosphat_B-like"/>
</dbReference>
<reference evidence="2 3" key="1">
    <citation type="submission" date="2016-11" db="EMBL/GenBank/DDBJ databases">
        <title>Whole Genome Sequencing of Mucilaginibacter polytrichastri RG4-7(T) isolated from the moss sample.</title>
        <authorList>
            <person name="Li Y."/>
        </authorList>
    </citation>
    <scope>NUCLEOTIDE SEQUENCE [LARGE SCALE GENOMIC DNA]</scope>
    <source>
        <strain evidence="2 3">RG4-7</strain>
    </source>
</reference>
<name>A0A1Q6A1J9_9SPHI</name>
<evidence type="ECO:0000313" key="2">
    <source>
        <dbReference type="EMBL" id="OKS87890.1"/>
    </source>
</evidence>
<comment type="caution">
    <text evidence="2">The sequence shown here is derived from an EMBL/GenBank/DDBJ whole genome shotgun (WGS) entry which is preliminary data.</text>
</comment>
<dbReference type="InterPro" id="IPR023214">
    <property type="entry name" value="HAD_sf"/>
</dbReference>
<dbReference type="SFLD" id="SFLDG01125">
    <property type="entry name" value="C1.1:_Acid_Phosphatase_Like"/>
    <property type="match status" value="1"/>
</dbReference>
<dbReference type="RefSeq" id="WP_074490433.1">
    <property type="nucleotide sequence ID" value="NZ_FPAM01000029.1"/>
</dbReference>
<accession>A0A1Q6A1J9</accession>
<sequence>MKKLNIYIISCAVLFSACSTQRKTSATSAIAQTSIANNGKAWAAIFQQRAAEYKALCFQAYNIAKLRIDEATKQPGGKPLAVVTDIDETLLDNSPEGARAALNNEEFNSVAWKKWTAQAVADTVPGAPDFFKYAAAKGVTVFYITNRDEDERAGTLKNLQRYNLPFADDSHLLLKGKVSSKEARRQQVLANYNIVLLCGDNLADFDALYDNHPAEDNRTTTTEQLKQKFGSKYIVLPNPSYGDWESSMFKFNYKLTPAQKDSVIKVSLKQD</sequence>
<dbReference type="NCBIfam" id="TIGR01533">
    <property type="entry name" value="lipo_e_P4"/>
    <property type="match status" value="1"/>
</dbReference>
<dbReference type="PANTHER" id="PTHR31284">
    <property type="entry name" value="ACID PHOSPHATASE-LIKE PROTEIN"/>
    <property type="match status" value="1"/>
</dbReference>
<dbReference type="PANTHER" id="PTHR31284:SF10">
    <property type="entry name" value="ACID PHOSPHATASE-LIKE PROTEIN"/>
    <property type="match status" value="1"/>
</dbReference>
<dbReference type="AlphaFoldDB" id="A0A1Q6A1J9"/>
<dbReference type="EMBL" id="MPPL01000001">
    <property type="protein sequence ID" value="OKS87890.1"/>
    <property type="molecule type" value="Genomic_DNA"/>
</dbReference>
<keyword evidence="3" id="KW-1185">Reference proteome</keyword>
<evidence type="ECO:0000256" key="1">
    <source>
        <dbReference type="ARBA" id="ARBA00022729"/>
    </source>
</evidence>
<dbReference type="InterPro" id="IPR006423">
    <property type="entry name" value="Lipo_e_P4"/>
</dbReference>
<protein>
    <recommendedName>
        <fullName evidence="4">5'-nucleotidase, lipoprotein e(P4) family</fullName>
    </recommendedName>
</protein>
<keyword evidence="1" id="KW-0732">Signal</keyword>
<dbReference type="SUPFAM" id="SSF56784">
    <property type="entry name" value="HAD-like"/>
    <property type="match status" value="1"/>
</dbReference>
<dbReference type="SFLD" id="SFLDS00003">
    <property type="entry name" value="Haloacid_Dehalogenase"/>
    <property type="match status" value="1"/>
</dbReference>
<dbReference type="Gene3D" id="3.40.50.1000">
    <property type="entry name" value="HAD superfamily/HAD-like"/>
    <property type="match status" value="1"/>
</dbReference>
<dbReference type="PROSITE" id="PS51257">
    <property type="entry name" value="PROKAR_LIPOPROTEIN"/>
    <property type="match status" value="1"/>
</dbReference>
<evidence type="ECO:0008006" key="4">
    <source>
        <dbReference type="Google" id="ProtNLM"/>
    </source>
</evidence>
<dbReference type="CDD" id="cd07534">
    <property type="entry name" value="HAD_CAP"/>
    <property type="match status" value="1"/>
</dbReference>
<dbReference type="OrthoDB" id="395856at2"/>
<dbReference type="PIRSF" id="PIRSF019271">
    <property type="entry name" value="Acid_Ptase_C"/>
    <property type="match status" value="1"/>
</dbReference>
<evidence type="ECO:0000313" key="3">
    <source>
        <dbReference type="Proteomes" id="UP000186720"/>
    </source>
</evidence>
<dbReference type="InterPro" id="IPR036412">
    <property type="entry name" value="HAD-like_sf"/>
</dbReference>
<proteinExistence type="predicted"/>
<dbReference type="GO" id="GO:0009279">
    <property type="term" value="C:cell outer membrane"/>
    <property type="evidence" value="ECO:0007669"/>
    <property type="project" value="InterPro"/>
</dbReference>